<dbReference type="PANTHER" id="PTHR43798:SF33">
    <property type="entry name" value="HYDROLASE, PUTATIVE (AFU_ORTHOLOGUE AFUA_2G14860)-RELATED"/>
    <property type="match status" value="1"/>
</dbReference>
<dbReference type="InterPro" id="IPR029058">
    <property type="entry name" value="AB_hydrolase_fold"/>
</dbReference>
<gene>
    <name evidence="4" type="ORF">LEP1GSC050_1732</name>
</gene>
<dbReference type="OrthoDB" id="53505at2"/>
<organism evidence="4 5">
    <name type="scientific">Leptospira broomii serovar Hurstbridge str. 5399</name>
    <dbReference type="NCBI Taxonomy" id="1049789"/>
    <lineage>
        <taxon>Bacteria</taxon>
        <taxon>Pseudomonadati</taxon>
        <taxon>Spirochaetota</taxon>
        <taxon>Spirochaetia</taxon>
        <taxon>Leptospirales</taxon>
        <taxon>Leptospiraceae</taxon>
        <taxon>Leptospira</taxon>
    </lineage>
</organism>
<dbReference type="GO" id="GO:0016020">
    <property type="term" value="C:membrane"/>
    <property type="evidence" value="ECO:0007669"/>
    <property type="project" value="TreeGrafter"/>
</dbReference>
<proteinExistence type="inferred from homology"/>
<evidence type="ECO:0000256" key="1">
    <source>
        <dbReference type="ARBA" id="ARBA00010088"/>
    </source>
</evidence>
<comment type="caution">
    <text evidence="4">The sequence shown here is derived from an EMBL/GenBank/DDBJ whole genome shotgun (WGS) entry which is preliminary data.</text>
</comment>
<feature type="domain" description="AB hydrolase-1" evidence="3">
    <location>
        <begin position="63"/>
        <end position="167"/>
    </location>
</feature>
<dbReference type="EMBL" id="AHMO02000011">
    <property type="protein sequence ID" value="EQA43397.1"/>
    <property type="molecule type" value="Genomic_DNA"/>
</dbReference>
<dbReference type="InterPro" id="IPR000073">
    <property type="entry name" value="AB_hydrolase_1"/>
</dbReference>
<dbReference type="Proteomes" id="UP000015454">
    <property type="component" value="Unassembled WGS sequence"/>
</dbReference>
<keyword evidence="5" id="KW-1185">Reference proteome</keyword>
<dbReference type="SUPFAM" id="SSF53474">
    <property type="entry name" value="alpha/beta-Hydrolases"/>
    <property type="match status" value="1"/>
</dbReference>
<accession>T0F7A6</accession>
<dbReference type="PANTHER" id="PTHR43798">
    <property type="entry name" value="MONOACYLGLYCEROL LIPASE"/>
    <property type="match status" value="1"/>
</dbReference>
<dbReference type="GO" id="GO:0006508">
    <property type="term" value="P:proteolysis"/>
    <property type="evidence" value="ECO:0007669"/>
    <property type="project" value="InterPro"/>
</dbReference>
<dbReference type="AlphaFoldDB" id="T0F7A6"/>
<dbReference type="STRING" id="1049789.LEP1GSC050_1732"/>
<keyword evidence="2 4" id="KW-0378">Hydrolase</keyword>
<name>T0F7A6_9LEPT</name>
<dbReference type="Pfam" id="PF00561">
    <property type="entry name" value="Abhydrolase_1"/>
    <property type="match status" value="1"/>
</dbReference>
<dbReference type="PRINTS" id="PR00111">
    <property type="entry name" value="ABHYDROLASE"/>
</dbReference>
<evidence type="ECO:0000313" key="5">
    <source>
        <dbReference type="Proteomes" id="UP000015454"/>
    </source>
</evidence>
<comment type="similarity">
    <text evidence="1">Belongs to the peptidase S33 family.</text>
</comment>
<dbReference type="InterPro" id="IPR002410">
    <property type="entry name" value="Peptidase_S33"/>
</dbReference>
<dbReference type="PRINTS" id="PR00793">
    <property type="entry name" value="PROAMNOPTASE"/>
</dbReference>
<dbReference type="Gene3D" id="3.40.50.1820">
    <property type="entry name" value="alpha/beta hydrolase"/>
    <property type="match status" value="1"/>
</dbReference>
<evidence type="ECO:0000313" key="4">
    <source>
        <dbReference type="EMBL" id="EQA43397.1"/>
    </source>
</evidence>
<evidence type="ECO:0000259" key="3">
    <source>
        <dbReference type="Pfam" id="PF00561"/>
    </source>
</evidence>
<dbReference type="InterPro" id="IPR050266">
    <property type="entry name" value="AB_hydrolase_sf"/>
</dbReference>
<dbReference type="GO" id="GO:0008233">
    <property type="term" value="F:peptidase activity"/>
    <property type="evidence" value="ECO:0007669"/>
    <property type="project" value="InterPro"/>
</dbReference>
<evidence type="ECO:0000256" key="2">
    <source>
        <dbReference type="ARBA" id="ARBA00022801"/>
    </source>
</evidence>
<dbReference type="RefSeq" id="WP_010570135.1">
    <property type="nucleotide sequence ID" value="NZ_AHMO02000011.1"/>
</dbReference>
<protein>
    <submittedName>
        <fullName evidence="4">Alpha/beta hydrolase family protein</fullName>
    </submittedName>
</protein>
<sequence>MKEWSFLKKSSAALVCLVLLIVFMSTIGLFRIPETTGTDLNLPRTNINGYPFYTESYGDPKNPLIIVLHGGPGGDFQYLKELRRLSDEYHILFYDQRGSGRSDRNDHMIFTIESFLEDARSMIRVHSNGKKVILIGHSWGGMLSTAYISRFPNEINAAVIMEPGMLNQKTAVEFLKKIKQAQNNLGFSQMMQIVLIFSKSIFVKTKDGQEMKDYILTKMMGIGKGQPYQCEGESIPDGSFVRAGYLVFSKMILPLMDDPKLFNYDLTAGIKSFKGKILLLSSECSFIGFDYQRANHEHLFPSSTTHLLMRGTGHNMITLKPDESIRKIRDFLKK</sequence>
<reference evidence="4" key="1">
    <citation type="submission" date="2013-05" db="EMBL/GenBank/DDBJ databases">
        <authorList>
            <person name="Harkins D.M."/>
            <person name="Durkin A.S."/>
            <person name="Brinkac L.M."/>
            <person name="Haft D.H."/>
            <person name="Selengut J.D."/>
            <person name="Sanka R."/>
            <person name="DePew J."/>
            <person name="Purushe J."/>
            <person name="Hartskeerl R.A."/>
            <person name="Ahmed A."/>
            <person name="van der Linden H."/>
            <person name="Goris M.G.A."/>
            <person name="Vinetz J.M."/>
            <person name="Sutton G.G."/>
            <person name="Nierman W.C."/>
            <person name="Fouts D.E."/>
        </authorList>
    </citation>
    <scope>NUCLEOTIDE SEQUENCE [LARGE SCALE GENOMIC DNA]</scope>
    <source>
        <strain evidence="4">5399</strain>
    </source>
</reference>